<dbReference type="Pfam" id="PF02423">
    <property type="entry name" value="OCD_Mu_crystall"/>
    <property type="match status" value="1"/>
</dbReference>
<dbReference type="Proteomes" id="UP000253345">
    <property type="component" value="Unassembled WGS sequence"/>
</dbReference>
<dbReference type="EMBL" id="QPJL01000003">
    <property type="protein sequence ID" value="RCW87111.1"/>
    <property type="molecule type" value="Genomic_DNA"/>
</dbReference>
<evidence type="ECO:0000313" key="3">
    <source>
        <dbReference type="Proteomes" id="UP000253345"/>
    </source>
</evidence>
<dbReference type="GO" id="GO:0016491">
    <property type="term" value="F:oxidoreductase activity"/>
    <property type="evidence" value="ECO:0007669"/>
    <property type="project" value="UniProtKB-ARBA"/>
</dbReference>
<dbReference type="InterPro" id="IPR036291">
    <property type="entry name" value="NAD(P)-bd_dom_sf"/>
</dbReference>
<dbReference type="Gene3D" id="3.30.1780.10">
    <property type="entry name" value="ornithine cyclodeaminase, domain 1"/>
    <property type="match status" value="1"/>
</dbReference>
<evidence type="ECO:0000313" key="2">
    <source>
        <dbReference type="EMBL" id="RCW87111.1"/>
    </source>
</evidence>
<proteinExistence type="inferred from homology"/>
<dbReference type="PIRSF" id="PIRSF001439">
    <property type="entry name" value="CryM"/>
    <property type="match status" value="1"/>
</dbReference>
<gene>
    <name evidence="2" type="ORF">DFP89_103115</name>
</gene>
<name>A0A368Z3W6_9RHOB</name>
<dbReference type="PANTHER" id="PTHR13812:SF19">
    <property type="entry name" value="KETIMINE REDUCTASE MU-CRYSTALLIN"/>
    <property type="match status" value="1"/>
</dbReference>
<protein>
    <submittedName>
        <fullName evidence="2">Ornithine cyclodeaminase</fullName>
    </submittedName>
</protein>
<dbReference type="InterPro" id="IPR023401">
    <property type="entry name" value="ODC_N"/>
</dbReference>
<comment type="similarity">
    <text evidence="1">Belongs to the ornithine cyclodeaminase/mu-crystallin family.</text>
</comment>
<dbReference type="GO" id="GO:0019752">
    <property type="term" value="P:carboxylic acid metabolic process"/>
    <property type="evidence" value="ECO:0007669"/>
    <property type="project" value="UniProtKB-ARBA"/>
</dbReference>
<dbReference type="InterPro" id="IPR003462">
    <property type="entry name" value="ODC_Mu_crystall"/>
</dbReference>
<organism evidence="2 3">
    <name type="scientific">Paracoccus lutimaris</name>
    <dbReference type="NCBI Taxonomy" id="1490030"/>
    <lineage>
        <taxon>Bacteria</taxon>
        <taxon>Pseudomonadati</taxon>
        <taxon>Pseudomonadota</taxon>
        <taxon>Alphaproteobacteria</taxon>
        <taxon>Rhodobacterales</taxon>
        <taxon>Paracoccaceae</taxon>
        <taxon>Paracoccus</taxon>
    </lineage>
</organism>
<dbReference type="PANTHER" id="PTHR13812">
    <property type="entry name" value="KETIMINE REDUCTASE MU-CRYSTALLIN"/>
    <property type="match status" value="1"/>
</dbReference>
<comment type="caution">
    <text evidence="2">The sequence shown here is derived from an EMBL/GenBank/DDBJ whole genome shotgun (WGS) entry which is preliminary data.</text>
</comment>
<keyword evidence="3" id="KW-1185">Reference proteome</keyword>
<dbReference type="FunFam" id="3.40.50.720:FF:000311">
    <property type="entry name" value="Ornithine cyclodeaminase"/>
    <property type="match status" value="1"/>
</dbReference>
<dbReference type="SUPFAM" id="SSF51735">
    <property type="entry name" value="NAD(P)-binding Rossmann-fold domains"/>
    <property type="match status" value="1"/>
</dbReference>
<dbReference type="AlphaFoldDB" id="A0A368Z3W6"/>
<evidence type="ECO:0000256" key="1">
    <source>
        <dbReference type="ARBA" id="ARBA00008903"/>
    </source>
</evidence>
<dbReference type="Gene3D" id="3.40.50.720">
    <property type="entry name" value="NAD(P)-binding Rossmann-like Domain"/>
    <property type="match status" value="1"/>
</dbReference>
<reference evidence="2 3" key="1">
    <citation type="submission" date="2018-07" db="EMBL/GenBank/DDBJ databases">
        <title>Genomic Encyclopedia of Type Strains, Phase III (KMG-III): the genomes of soil and plant-associated and newly described type strains.</title>
        <authorList>
            <person name="Whitman W."/>
        </authorList>
    </citation>
    <scope>NUCLEOTIDE SEQUENCE [LARGE SCALE GENOMIC DNA]</scope>
    <source>
        <strain evidence="2 3">CECT 8525</strain>
    </source>
</reference>
<sequence>MQPASGGNLRRTGGLCRLKGNDMTALPYITDRDVAGRLNWPDMIEALAAGHRLPRAQIGDLFLTRGDDTLMGRAAWVEGAGFGIKTFSVMAGNAARGLPSVQGVMVLYDEETGTPRAILDSKLVTRWKTGADSGLGARYLARPDSRELVIIGAGEVSGSLAEVYSALFPGLERIRIWNRTEANAARLVARLAAQGIRAEVAPDLAEAVAGADIVASATMSRVPVLKGEWVRPGTHVDLVGAFRGDMREADDTLLRRARIFVDSRETTLEHIGELKIPLAAGVISPESVLGDYYDLEARRAGRVTPEEITLCKNGGGAHLDLMTARAIIAACAVNPETGIDHA</sequence>
<dbReference type="GO" id="GO:0005737">
    <property type="term" value="C:cytoplasm"/>
    <property type="evidence" value="ECO:0007669"/>
    <property type="project" value="TreeGrafter"/>
</dbReference>
<accession>A0A368Z3W6</accession>